<comment type="caution">
    <text evidence="1">The sequence shown here is derived from an EMBL/GenBank/DDBJ whole genome shotgun (WGS) entry which is preliminary data.</text>
</comment>
<keyword evidence="2" id="KW-1185">Reference proteome</keyword>
<sequence length="76" mass="8395">MVDPKAYLSATNVQHTCLVLFALTHAASQLIQMGVDNPSCLSAVPQCGDDLLIARLRKDNVEDVIDAQLPNYLRLW</sequence>
<organism evidence="1 2">
    <name type="scientific">Pseudomonas laurylsulfativorans</name>
    <dbReference type="NCBI Taxonomy" id="1943631"/>
    <lineage>
        <taxon>Bacteria</taxon>
        <taxon>Pseudomonadati</taxon>
        <taxon>Pseudomonadota</taxon>
        <taxon>Gammaproteobacteria</taxon>
        <taxon>Pseudomonadales</taxon>
        <taxon>Pseudomonadaceae</taxon>
        <taxon>Pseudomonas</taxon>
    </lineage>
</organism>
<gene>
    <name evidence="1" type="ORF">B0D71_18465</name>
</gene>
<reference evidence="2" key="1">
    <citation type="submission" date="2017-02" db="EMBL/GenBank/DDBJ databases">
        <authorList>
            <person name="Furmanczyk E.M."/>
        </authorList>
    </citation>
    <scope>NUCLEOTIDE SEQUENCE [LARGE SCALE GENOMIC DNA]</scope>
    <source>
        <strain evidence="2">AP3_22</strain>
    </source>
</reference>
<evidence type="ECO:0000313" key="1">
    <source>
        <dbReference type="EMBL" id="POF41215.1"/>
    </source>
</evidence>
<dbReference type="Proteomes" id="UP000237440">
    <property type="component" value="Unassembled WGS sequence"/>
</dbReference>
<proteinExistence type="predicted"/>
<name>A0A2S3VMP3_9PSED</name>
<accession>A0A2S3VMP3</accession>
<dbReference type="AlphaFoldDB" id="A0A2S3VMP3"/>
<protein>
    <submittedName>
        <fullName evidence="1">Uncharacterized protein</fullName>
    </submittedName>
</protein>
<dbReference type="EMBL" id="MUJK01000005">
    <property type="protein sequence ID" value="POF41215.1"/>
    <property type="molecule type" value="Genomic_DNA"/>
</dbReference>
<evidence type="ECO:0000313" key="2">
    <source>
        <dbReference type="Proteomes" id="UP000237440"/>
    </source>
</evidence>